<keyword evidence="2" id="KW-1185">Reference proteome</keyword>
<comment type="caution">
    <text evidence="1">The sequence shown here is derived from an EMBL/GenBank/DDBJ whole genome shotgun (WGS) entry which is preliminary data.</text>
</comment>
<dbReference type="EMBL" id="JAOYFB010000003">
    <property type="protein sequence ID" value="KAK4011535.1"/>
    <property type="molecule type" value="Genomic_DNA"/>
</dbReference>
<evidence type="ECO:0000313" key="2">
    <source>
        <dbReference type="Proteomes" id="UP001234178"/>
    </source>
</evidence>
<protein>
    <submittedName>
        <fullName evidence="1">Uncharacterized protein</fullName>
    </submittedName>
</protein>
<proteinExistence type="predicted"/>
<gene>
    <name evidence="1" type="ORF">OUZ56_020653</name>
</gene>
<name>A0ABQ9ZF26_9CRUS</name>
<accession>A0ABQ9ZF26</accession>
<reference evidence="1 2" key="1">
    <citation type="journal article" date="2023" name="Nucleic Acids Res.">
        <title>The hologenome of Daphnia magna reveals possible DNA methylation and microbiome-mediated evolution of the host genome.</title>
        <authorList>
            <person name="Chaturvedi A."/>
            <person name="Li X."/>
            <person name="Dhandapani V."/>
            <person name="Marshall H."/>
            <person name="Kissane S."/>
            <person name="Cuenca-Cambronero M."/>
            <person name="Asole G."/>
            <person name="Calvet F."/>
            <person name="Ruiz-Romero M."/>
            <person name="Marangio P."/>
            <person name="Guigo R."/>
            <person name="Rago D."/>
            <person name="Mirbahai L."/>
            <person name="Eastwood N."/>
            <person name="Colbourne J.K."/>
            <person name="Zhou J."/>
            <person name="Mallon E."/>
            <person name="Orsini L."/>
        </authorList>
    </citation>
    <scope>NUCLEOTIDE SEQUENCE [LARGE SCALE GENOMIC DNA]</scope>
    <source>
        <strain evidence="1">LRV0_1</strain>
    </source>
</reference>
<dbReference type="Proteomes" id="UP001234178">
    <property type="component" value="Unassembled WGS sequence"/>
</dbReference>
<sequence>MAYSLPVFTDAWRIGFHIQRRKAFLLNKLPRLYDTRRPTALWDTTIRYGPMESTYQHDYKRPIMIGPPVKARPPPSTEFWNRSARYGPLETTYQHDYKTFVPIDYKKRTEIATPTAVLPEKTRIAWEASDKFEQLMKDNQADIEEFKSRTYQQRVSITPEEFNKKEAATTI</sequence>
<evidence type="ECO:0000313" key="1">
    <source>
        <dbReference type="EMBL" id="KAK4011535.1"/>
    </source>
</evidence>
<organism evidence="1 2">
    <name type="scientific">Daphnia magna</name>
    <dbReference type="NCBI Taxonomy" id="35525"/>
    <lineage>
        <taxon>Eukaryota</taxon>
        <taxon>Metazoa</taxon>
        <taxon>Ecdysozoa</taxon>
        <taxon>Arthropoda</taxon>
        <taxon>Crustacea</taxon>
        <taxon>Branchiopoda</taxon>
        <taxon>Diplostraca</taxon>
        <taxon>Cladocera</taxon>
        <taxon>Anomopoda</taxon>
        <taxon>Daphniidae</taxon>
        <taxon>Daphnia</taxon>
    </lineage>
</organism>